<keyword evidence="17" id="KW-1185">Reference proteome</keyword>
<evidence type="ECO:0000256" key="2">
    <source>
        <dbReference type="ARBA" id="ARBA00008226"/>
    </source>
</evidence>
<dbReference type="InterPro" id="IPR050058">
    <property type="entry name" value="Ala-tRNA_ligase"/>
</dbReference>
<evidence type="ECO:0000259" key="15">
    <source>
        <dbReference type="PROSITE" id="PS50860"/>
    </source>
</evidence>
<dbReference type="Gene3D" id="3.10.310.40">
    <property type="match status" value="1"/>
</dbReference>
<dbReference type="InterPro" id="IPR023033">
    <property type="entry name" value="Ala_tRNA_ligase_euk/bac"/>
</dbReference>
<dbReference type="Gene3D" id="2.40.30.130">
    <property type="match status" value="1"/>
</dbReference>
<dbReference type="Proteomes" id="UP000028981">
    <property type="component" value="Unassembled WGS sequence"/>
</dbReference>
<dbReference type="GO" id="GO:0008270">
    <property type="term" value="F:zinc ion binding"/>
    <property type="evidence" value="ECO:0007669"/>
    <property type="project" value="UniProtKB-UniRule"/>
</dbReference>
<evidence type="ECO:0000256" key="12">
    <source>
        <dbReference type="HAMAP-Rule" id="MF_00036"/>
    </source>
</evidence>
<dbReference type="SMART" id="SM00863">
    <property type="entry name" value="tRNA_SAD"/>
    <property type="match status" value="1"/>
</dbReference>
<keyword evidence="8 12" id="KW-0067">ATP-binding</keyword>
<evidence type="ECO:0000256" key="10">
    <source>
        <dbReference type="ARBA" id="ARBA00022917"/>
    </source>
</evidence>
<keyword evidence="10 12" id="KW-0648">Protein biosynthesis</keyword>
<dbReference type="GO" id="GO:0045892">
    <property type="term" value="P:negative regulation of DNA-templated transcription"/>
    <property type="evidence" value="ECO:0007669"/>
    <property type="project" value="TreeGrafter"/>
</dbReference>
<dbReference type="Gene3D" id="3.30.54.20">
    <property type="match status" value="1"/>
</dbReference>
<comment type="cofactor">
    <cofactor evidence="12">
        <name>Zn(2+)</name>
        <dbReference type="ChEBI" id="CHEBI:29105"/>
    </cofactor>
    <text evidence="12">Binds 1 zinc ion per subunit.</text>
</comment>
<reference evidence="16 17" key="1">
    <citation type="submission" date="2014-08" db="EMBL/GenBank/DDBJ databases">
        <authorList>
            <person name="Hassan Y.I."/>
            <person name="Lepp D."/>
            <person name="Zhou T."/>
        </authorList>
    </citation>
    <scope>NUCLEOTIDE SEQUENCE [LARGE SCALE GENOMIC DNA]</scope>
    <source>
        <strain evidence="16 17">IFO13584</strain>
    </source>
</reference>
<comment type="catalytic activity">
    <reaction evidence="12">
        <text>tRNA(Ala) + L-alanine + ATP = L-alanyl-tRNA(Ala) + AMP + diphosphate</text>
        <dbReference type="Rhea" id="RHEA:12540"/>
        <dbReference type="Rhea" id="RHEA-COMP:9657"/>
        <dbReference type="Rhea" id="RHEA-COMP:9923"/>
        <dbReference type="ChEBI" id="CHEBI:30616"/>
        <dbReference type="ChEBI" id="CHEBI:33019"/>
        <dbReference type="ChEBI" id="CHEBI:57972"/>
        <dbReference type="ChEBI" id="CHEBI:78442"/>
        <dbReference type="ChEBI" id="CHEBI:78497"/>
        <dbReference type="ChEBI" id="CHEBI:456215"/>
        <dbReference type="EC" id="6.1.1.7"/>
    </reaction>
</comment>
<keyword evidence="13" id="KW-0175">Coiled coil</keyword>
<dbReference type="SUPFAM" id="SSF55186">
    <property type="entry name" value="ThrRS/AlaRS common domain"/>
    <property type="match status" value="1"/>
</dbReference>
<feature type="coiled-coil region" evidence="13">
    <location>
        <begin position="731"/>
        <end position="758"/>
    </location>
</feature>
<dbReference type="InterPro" id="IPR018164">
    <property type="entry name" value="Ala-tRNA-synth_IIc_N"/>
</dbReference>
<keyword evidence="11 12" id="KW-0030">Aminoacyl-tRNA synthetase</keyword>
<evidence type="ECO:0000256" key="8">
    <source>
        <dbReference type="ARBA" id="ARBA00022840"/>
    </source>
</evidence>
<dbReference type="PRINTS" id="PR00980">
    <property type="entry name" value="TRNASYNTHALA"/>
</dbReference>
<dbReference type="InterPro" id="IPR009000">
    <property type="entry name" value="Transl_B-barrel_sf"/>
</dbReference>
<dbReference type="GO" id="GO:0004813">
    <property type="term" value="F:alanine-tRNA ligase activity"/>
    <property type="evidence" value="ECO:0007669"/>
    <property type="project" value="UniProtKB-UniRule"/>
</dbReference>
<dbReference type="Pfam" id="PF02272">
    <property type="entry name" value="DHHA1"/>
    <property type="match status" value="1"/>
</dbReference>
<name>A0A087M204_9HYPH</name>
<dbReference type="PANTHER" id="PTHR11777">
    <property type="entry name" value="ALANYL-TRNA SYNTHETASE"/>
    <property type="match status" value="1"/>
</dbReference>
<dbReference type="InterPro" id="IPR012947">
    <property type="entry name" value="tRNA_SAD"/>
</dbReference>
<dbReference type="AlphaFoldDB" id="A0A087M204"/>
<feature type="compositionally biased region" description="Gly residues" evidence="14">
    <location>
        <begin position="847"/>
        <end position="863"/>
    </location>
</feature>
<comment type="function">
    <text evidence="12">Catalyzes the attachment of alanine to tRNA(Ala) in a two-step reaction: alanine is first activated by ATP to form Ala-AMP and then transferred to the acceptor end of tRNA(Ala). Also edits incorrectly charged Ser-tRNA(Ala) and Gly-tRNA(Ala) via its editing domain.</text>
</comment>
<feature type="region of interest" description="Disordered" evidence="14">
    <location>
        <begin position="847"/>
        <end position="867"/>
    </location>
</feature>
<dbReference type="EC" id="6.1.1.7" evidence="12"/>
<dbReference type="InterPro" id="IPR045864">
    <property type="entry name" value="aa-tRNA-synth_II/BPL/LPL"/>
</dbReference>
<dbReference type="FunFam" id="3.30.54.20:FF:000001">
    <property type="entry name" value="Alanine--tRNA ligase"/>
    <property type="match status" value="1"/>
</dbReference>
<keyword evidence="7 12" id="KW-0862">Zinc</keyword>
<comment type="similarity">
    <text evidence="2 12">Belongs to the class-II aminoacyl-tRNA synthetase family.</text>
</comment>
<sequence length="879" mass="94012">MTSVNDLRSSFVDYFARNGHEAVASSPLVPRNDPTLMFTNAGMVQFKNVFTGVEKRPYSTATTAQKCVRAGGKHNDLDNVGFTARHHTFFEMLGNFSFGDYFKPQAIELAWNLLTKDWGLPREKLMVTVYQDDDEALELWKKIAGLSEDRIVRLGAKSNFWQMGDTGPCGPCSEIFYDHGDKVWGGPPGSPDEDGDRWIEIWNLVFMQFEQHADGSRTGLPRPSIDTGMGLERVAAVMQGVHDNYDIDLFKALISAAANATNADINGPGNRSLRVIADHLRSMSFLIAEGVLPSNEGRGYVLRRIMRRAMRHATLLGASEPTIYKLVPTLVREMGQAYPELSRGEAMIAETVRLEEGRFLKTLGRGLQILEAETAGLGEGDVLNGAAAFKLYDTYGFPLDLTQDALRNRNITVDQAGFDAAMAQQKAEARKNWAGSGEAATDTVWYGLADKLGPTEFLGYETETAEGEIKALLVDGAEVAAIAAGQEGVVVVNQTPFYGESGGQVGDSGVIKGEGFAAEVLDTGKHHGVFSHKVKVTEGTLKVGQAVELVVDHERRSSIRSNHSATHLLHEALRLVLGDHVAQKGSMVSSDRLRFDFVHTKPMTPQEIAEVEDIANEIILQNTSVETRLMGVEEAKESGARALFGEKYGDEVRVVSMGLPTGNGLGWSVELCGGTHVRRTGDIGLVSIVTETASAAGVRRIEALTGKAARHRGNTNVNIVSSAAGLLRSGTHEVLDRIEALQNQLKSAEKALSDARQKLALGGSGEGGNATETVNGVTFVGRVVEGVAAKDIKTVVDAEKKRIGSGVVVIVLKGEDGKGTVAIGVTDDLTGKYAAGTLIKSATAALGGQGGGGRPDMAQGGGPDASKADDAVAAIRALI</sequence>
<comment type="subcellular location">
    <subcellularLocation>
        <location evidence="1 12">Cytoplasm</location>
    </subcellularLocation>
</comment>
<dbReference type="FunFam" id="3.30.930.10:FF:000004">
    <property type="entry name" value="Alanine--tRNA ligase"/>
    <property type="match status" value="1"/>
</dbReference>
<evidence type="ECO:0000256" key="6">
    <source>
        <dbReference type="ARBA" id="ARBA00022741"/>
    </source>
</evidence>
<protein>
    <recommendedName>
        <fullName evidence="12">Alanine--tRNA ligase</fullName>
        <ecNumber evidence="12">6.1.1.7</ecNumber>
    </recommendedName>
    <alternativeName>
        <fullName evidence="12">Alanyl-tRNA synthetase</fullName>
        <shortName evidence="12">AlaRS</shortName>
    </alternativeName>
</protein>
<dbReference type="SUPFAM" id="SSF101353">
    <property type="entry name" value="Putative anticodon-binding domain of alanyl-tRNA synthetase (AlaRS)"/>
    <property type="match status" value="1"/>
</dbReference>
<evidence type="ECO:0000256" key="7">
    <source>
        <dbReference type="ARBA" id="ARBA00022833"/>
    </source>
</evidence>
<dbReference type="SUPFAM" id="SSF50447">
    <property type="entry name" value="Translation proteins"/>
    <property type="match status" value="1"/>
</dbReference>
<dbReference type="Pfam" id="PF07973">
    <property type="entry name" value="tRNA_SAD"/>
    <property type="match status" value="1"/>
</dbReference>
<dbReference type="Gene3D" id="6.10.250.550">
    <property type="match status" value="1"/>
</dbReference>
<dbReference type="GO" id="GO:0006419">
    <property type="term" value="P:alanyl-tRNA aminoacylation"/>
    <property type="evidence" value="ECO:0007669"/>
    <property type="project" value="UniProtKB-UniRule"/>
</dbReference>
<keyword evidence="5 12" id="KW-0479">Metal-binding</keyword>
<accession>A0A087M204</accession>
<evidence type="ECO:0000256" key="11">
    <source>
        <dbReference type="ARBA" id="ARBA00023146"/>
    </source>
</evidence>
<organism evidence="16 17">
    <name type="scientific">Devosia riboflavina</name>
    <dbReference type="NCBI Taxonomy" id="46914"/>
    <lineage>
        <taxon>Bacteria</taxon>
        <taxon>Pseudomonadati</taxon>
        <taxon>Pseudomonadota</taxon>
        <taxon>Alphaproteobacteria</taxon>
        <taxon>Hyphomicrobiales</taxon>
        <taxon>Devosiaceae</taxon>
        <taxon>Devosia</taxon>
    </lineage>
</organism>
<dbReference type="OrthoDB" id="9803884at2"/>
<evidence type="ECO:0000256" key="5">
    <source>
        <dbReference type="ARBA" id="ARBA00022723"/>
    </source>
</evidence>
<dbReference type="GO" id="GO:0000049">
    <property type="term" value="F:tRNA binding"/>
    <property type="evidence" value="ECO:0007669"/>
    <property type="project" value="UniProtKB-KW"/>
</dbReference>
<dbReference type="GO" id="GO:0005829">
    <property type="term" value="C:cytosol"/>
    <property type="evidence" value="ECO:0007669"/>
    <property type="project" value="TreeGrafter"/>
</dbReference>
<feature type="domain" description="Alanyl-transfer RNA synthetases family profile" evidence="15">
    <location>
        <begin position="2"/>
        <end position="709"/>
    </location>
</feature>
<feature type="binding site" evidence="12">
    <location>
        <position position="563"/>
    </location>
    <ligand>
        <name>Zn(2+)</name>
        <dbReference type="ChEBI" id="CHEBI:29105"/>
    </ligand>
</feature>
<dbReference type="EMBL" id="JQGC01000010">
    <property type="protein sequence ID" value="KFL30907.1"/>
    <property type="molecule type" value="Genomic_DNA"/>
</dbReference>
<evidence type="ECO:0000256" key="3">
    <source>
        <dbReference type="ARBA" id="ARBA00022555"/>
    </source>
</evidence>
<dbReference type="STRING" id="46914.JP75_13060"/>
<evidence type="ECO:0000256" key="1">
    <source>
        <dbReference type="ARBA" id="ARBA00004496"/>
    </source>
</evidence>
<evidence type="ECO:0000256" key="14">
    <source>
        <dbReference type="SAM" id="MobiDB-lite"/>
    </source>
</evidence>
<evidence type="ECO:0000313" key="16">
    <source>
        <dbReference type="EMBL" id="KFL30907.1"/>
    </source>
</evidence>
<dbReference type="FunFam" id="3.30.980.10:FF:000004">
    <property type="entry name" value="Alanine--tRNA ligase, cytoplasmic"/>
    <property type="match status" value="1"/>
</dbReference>
<dbReference type="InterPro" id="IPR018162">
    <property type="entry name" value="Ala-tRNA-ligase_IIc_anticod-bd"/>
</dbReference>
<keyword evidence="4 12" id="KW-0436">Ligase</keyword>
<dbReference type="FunFam" id="2.40.30.130:FF:000001">
    <property type="entry name" value="Alanine--tRNA ligase"/>
    <property type="match status" value="1"/>
</dbReference>
<evidence type="ECO:0000256" key="9">
    <source>
        <dbReference type="ARBA" id="ARBA00022884"/>
    </source>
</evidence>
<keyword evidence="12" id="KW-0963">Cytoplasm</keyword>
<evidence type="ECO:0000313" key="17">
    <source>
        <dbReference type="Proteomes" id="UP000028981"/>
    </source>
</evidence>
<feature type="binding site" evidence="12">
    <location>
        <position position="676"/>
    </location>
    <ligand>
        <name>Zn(2+)</name>
        <dbReference type="ChEBI" id="CHEBI:29105"/>
    </ligand>
</feature>
<gene>
    <name evidence="12" type="primary">alaS</name>
    <name evidence="16" type="ORF">JP75_13060</name>
</gene>
<comment type="domain">
    <text evidence="12">Consists of three domains; the N-terminal catalytic domain, the editing domain and the C-terminal C-Ala domain. The editing domain removes incorrectly charged amino acids, while the C-Ala domain, along with tRNA(Ala), serves as a bridge to cooperatively bring together the editing and aminoacylation centers thus stimulating deacylation of misacylated tRNAs.</text>
</comment>
<feature type="binding site" evidence="12">
    <location>
        <position position="672"/>
    </location>
    <ligand>
        <name>Zn(2+)</name>
        <dbReference type="ChEBI" id="CHEBI:29105"/>
    </ligand>
</feature>
<proteinExistence type="inferred from homology"/>
<dbReference type="CDD" id="cd00673">
    <property type="entry name" value="AlaRS_core"/>
    <property type="match status" value="1"/>
</dbReference>
<dbReference type="Pfam" id="PF01411">
    <property type="entry name" value="tRNA-synt_2c"/>
    <property type="match status" value="1"/>
</dbReference>
<dbReference type="SUPFAM" id="SSF55681">
    <property type="entry name" value="Class II aaRS and biotin synthetases"/>
    <property type="match status" value="1"/>
</dbReference>
<keyword evidence="3 12" id="KW-0820">tRNA-binding</keyword>
<feature type="binding site" evidence="12">
    <location>
        <position position="567"/>
    </location>
    <ligand>
        <name>Zn(2+)</name>
        <dbReference type="ChEBI" id="CHEBI:29105"/>
    </ligand>
</feature>
<dbReference type="RefSeq" id="WP_035083398.1">
    <property type="nucleotide sequence ID" value="NZ_JQGC01000010.1"/>
</dbReference>
<dbReference type="PROSITE" id="PS50860">
    <property type="entry name" value="AA_TRNA_LIGASE_II_ALA"/>
    <property type="match status" value="1"/>
</dbReference>
<dbReference type="FunFam" id="3.10.310.40:FF:000001">
    <property type="entry name" value="Alanine--tRNA ligase"/>
    <property type="match status" value="1"/>
</dbReference>
<dbReference type="HAMAP" id="MF_00036_B">
    <property type="entry name" value="Ala_tRNA_synth_B"/>
    <property type="match status" value="1"/>
</dbReference>
<dbReference type="InterPro" id="IPR018163">
    <property type="entry name" value="Thr/Ala-tRNA-synth_IIc_edit"/>
</dbReference>
<dbReference type="InterPro" id="IPR002318">
    <property type="entry name" value="Ala-tRNA-lgiase_IIc"/>
</dbReference>
<dbReference type="Gene3D" id="3.30.980.10">
    <property type="entry name" value="Threonyl-trna Synthetase, Chain A, domain 2"/>
    <property type="match status" value="1"/>
</dbReference>
<dbReference type="GO" id="GO:0005524">
    <property type="term" value="F:ATP binding"/>
    <property type="evidence" value="ECO:0007669"/>
    <property type="project" value="UniProtKB-UniRule"/>
</dbReference>
<dbReference type="PANTHER" id="PTHR11777:SF9">
    <property type="entry name" value="ALANINE--TRNA LIGASE, CYTOPLASMIC"/>
    <property type="match status" value="1"/>
</dbReference>
<dbReference type="NCBIfam" id="TIGR00344">
    <property type="entry name" value="alaS"/>
    <property type="match status" value="1"/>
</dbReference>
<comment type="caution">
    <text evidence="16">The sequence shown here is derived from an EMBL/GenBank/DDBJ whole genome shotgun (WGS) entry which is preliminary data.</text>
</comment>
<evidence type="ECO:0000256" key="4">
    <source>
        <dbReference type="ARBA" id="ARBA00022598"/>
    </source>
</evidence>
<dbReference type="InterPro" id="IPR003156">
    <property type="entry name" value="DHHA1_dom"/>
</dbReference>
<dbReference type="Gene3D" id="3.30.930.10">
    <property type="entry name" value="Bira Bifunctional Protein, Domain 2"/>
    <property type="match status" value="1"/>
</dbReference>
<dbReference type="InterPro" id="IPR018165">
    <property type="entry name" value="Ala-tRNA-synth_IIc_core"/>
</dbReference>
<keyword evidence="9 12" id="KW-0694">RNA-binding</keyword>
<dbReference type="GO" id="GO:0002161">
    <property type="term" value="F:aminoacyl-tRNA deacylase activity"/>
    <property type="evidence" value="ECO:0007669"/>
    <property type="project" value="TreeGrafter"/>
</dbReference>
<evidence type="ECO:0000256" key="13">
    <source>
        <dbReference type="SAM" id="Coils"/>
    </source>
</evidence>
<keyword evidence="6 12" id="KW-0547">Nucleotide-binding</keyword>